<dbReference type="GO" id="GO:0008168">
    <property type="term" value="F:methyltransferase activity"/>
    <property type="evidence" value="ECO:0007669"/>
    <property type="project" value="UniProtKB-KW"/>
</dbReference>
<feature type="domain" description="Methyltransferase" evidence="3">
    <location>
        <begin position="55"/>
        <end position="148"/>
    </location>
</feature>
<keyword evidence="2" id="KW-0808">Transferase</keyword>
<organism evidence="4 5">
    <name type="scientific">Nitrolancea hollandica Lb</name>
    <dbReference type="NCBI Taxonomy" id="1129897"/>
    <lineage>
        <taxon>Bacteria</taxon>
        <taxon>Pseudomonadati</taxon>
        <taxon>Thermomicrobiota</taxon>
        <taxon>Thermomicrobia</taxon>
        <taxon>Sphaerobacterales</taxon>
        <taxon>Sphaerobacterineae</taxon>
        <taxon>Sphaerobacteraceae</taxon>
        <taxon>Nitrolancea</taxon>
    </lineage>
</organism>
<gene>
    <name evidence="4" type="ORF">NITHO_2230002</name>
</gene>
<comment type="caution">
    <text evidence="4">The sequence shown here is derived from an EMBL/GenBank/DDBJ whole genome shotgun (WGS) entry which is preliminary data.</text>
</comment>
<name>I4EF84_9BACT</name>
<dbReference type="Pfam" id="PF13649">
    <property type="entry name" value="Methyltransf_25"/>
    <property type="match status" value="1"/>
</dbReference>
<evidence type="ECO:0000313" key="4">
    <source>
        <dbReference type="EMBL" id="CCF83346.1"/>
    </source>
</evidence>
<proteinExistence type="predicted"/>
<dbReference type="InterPro" id="IPR041698">
    <property type="entry name" value="Methyltransf_25"/>
</dbReference>
<keyword evidence="5" id="KW-1185">Reference proteome</keyword>
<reference evidence="4 5" key="1">
    <citation type="journal article" date="2012" name="ISME J.">
        <title>Nitrification expanded: discovery, physiology and genomics of a nitrite-oxidizing bacterium from the phylum Chloroflexi.</title>
        <authorList>
            <person name="Sorokin D.Y."/>
            <person name="Lucker S."/>
            <person name="Vejmelkova D."/>
            <person name="Kostrikina N.A."/>
            <person name="Kleerebezem R."/>
            <person name="Rijpstra W.I."/>
            <person name="Damste J.S."/>
            <person name="Le Paslier D."/>
            <person name="Muyzer G."/>
            <person name="Wagner M."/>
            <person name="van Loosdrecht M.C."/>
            <person name="Daims H."/>
        </authorList>
    </citation>
    <scope>NUCLEOTIDE SEQUENCE [LARGE SCALE GENOMIC DNA]</scope>
    <source>
        <strain evidence="5">none</strain>
    </source>
</reference>
<dbReference type="EMBL" id="CAGS01000139">
    <property type="protein sequence ID" value="CCF83346.1"/>
    <property type="molecule type" value="Genomic_DNA"/>
</dbReference>
<protein>
    <recommendedName>
        <fullName evidence="3">Methyltransferase domain-containing protein</fullName>
    </recommendedName>
</protein>
<evidence type="ECO:0000256" key="2">
    <source>
        <dbReference type="ARBA" id="ARBA00022679"/>
    </source>
</evidence>
<evidence type="ECO:0000259" key="3">
    <source>
        <dbReference type="Pfam" id="PF13649"/>
    </source>
</evidence>
<dbReference type="Gene3D" id="3.40.50.150">
    <property type="entry name" value="Vaccinia Virus protein VP39"/>
    <property type="match status" value="1"/>
</dbReference>
<dbReference type="AlphaFoldDB" id="I4EF84"/>
<evidence type="ECO:0000313" key="5">
    <source>
        <dbReference type="Proteomes" id="UP000004221"/>
    </source>
</evidence>
<sequence length="226" mass="25055">MGLRDRWFHAIDVAWTPNLYEWGFQRVPLDVAIRAREEAAVFALLGTLPRPDSRILEVGPGTGHYTTQLAHRCAEVVAVDSSPQMRTYLQARLDQEGLTNVDLRAGRLPDELNVTEQFDGMLTVGVLNYAEDLERALRSLAAAVKPGGWAIFTVPLTTREGWVYLFTEIITRRYAWLRSPEEAMATAEAVGLRVRRMASAGLSPAGLTLVVYAEKDLPDSTQEGAV</sequence>
<dbReference type="InterPro" id="IPR029063">
    <property type="entry name" value="SAM-dependent_MTases_sf"/>
</dbReference>
<dbReference type="GO" id="GO:0032259">
    <property type="term" value="P:methylation"/>
    <property type="evidence" value="ECO:0007669"/>
    <property type="project" value="UniProtKB-KW"/>
</dbReference>
<dbReference type="SUPFAM" id="SSF53335">
    <property type="entry name" value="S-adenosyl-L-methionine-dependent methyltransferases"/>
    <property type="match status" value="1"/>
</dbReference>
<dbReference type="PANTHER" id="PTHR43861">
    <property type="entry name" value="TRANS-ACONITATE 2-METHYLTRANSFERASE-RELATED"/>
    <property type="match status" value="1"/>
</dbReference>
<dbReference type="CDD" id="cd02440">
    <property type="entry name" value="AdoMet_MTases"/>
    <property type="match status" value="1"/>
</dbReference>
<dbReference type="Proteomes" id="UP000004221">
    <property type="component" value="Unassembled WGS sequence"/>
</dbReference>
<dbReference type="PANTHER" id="PTHR43861:SF1">
    <property type="entry name" value="TRANS-ACONITATE 2-METHYLTRANSFERASE"/>
    <property type="match status" value="1"/>
</dbReference>
<accession>I4EF84</accession>
<dbReference type="OrthoDB" id="147545at2"/>
<evidence type="ECO:0000256" key="1">
    <source>
        <dbReference type="ARBA" id="ARBA00022603"/>
    </source>
</evidence>
<dbReference type="RefSeq" id="WP_008476423.1">
    <property type="nucleotide sequence ID" value="NZ_CAGS01000139.1"/>
</dbReference>
<keyword evidence="1" id="KW-0489">Methyltransferase</keyword>